<feature type="region of interest" description="Disordered" evidence="1">
    <location>
        <begin position="1"/>
        <end position="22"/>
    </location>
</feature>
<dbReference type="EMBL" id="UYJE01001789">
    <property type="protein sequence ID" value="VDI05236.1"/>
    <property type="molecule type" value="Genomic_DNA"/>
</dbReference>
<keyword evidence="3" id="KW-1185">Reference proteome</keyword>
<accession>A0A8B6CIP1</accession>
<evidence type="ECO:0000313" key="2">
    <source>
        <dbReference type="EMBL" id="VDI05236.1"/>
    </source>
</evidence>
<gene>
    <name evidence="2" type="ORF">MGAL_10B083585</name>
</gene>
<dbReference type="AlphaFoldDB" id="A0A8B6CIP1"/>
<proteinExistence type="predicted"/>
<evidence type="ECO:0000313" key="3">
    <source>
        <dbReference type="Proteomes" id="UP000596742"/>
    </source>
</evidence>
<name>A0A8B6CIP1_MYTGA</name>
<dbReference type="OrthoDB" id="6151492at2759"/>
<protein>
    <recommendedName>
        <fullName evidence="4">Peptidase A2 domain-containing protein</fullName>
    </recommendedName>
</protein>
<evidence type="ECO:0008006" key="4">
    <source>
        <dbReference type="Google" id="ProtNLM"/>
    </source>
</evidence>
<evidence type="ECO:0000256" key="1">
    <source>
        <dbReference type="SAM" id="MobiDB-lite"/>
    </source>
</evidence>
<reference evidence="2" key="1">
    <citation type="submission" date="2018-11" db="EMBL/GenBank/DDBJ databases">
        <authorList>
            <person name="Alioto T."/>
            <person name="Alioto T."/>
        </authorList>
    </citation>
    <scope>NUCLEOTIDE SEQUENCE</scope>
</reference>
<organism evidence="2 3">
    <name type="scientific">Mytilus galloprovincialis</name>
    <name type="common">Mediterranean mussel</name>
    <dbReference type="NCBI Taxonomy" id="29158"/>
    <lineage>
        <taxon>Eukaryota</taxon>
        <taxon>Metazoa</taxon>
        <taxon>Spiralia</taxon>
        <taxon>Lophotrochozoa</taxon>
        <taxon>Mollusca</taxon>
        <taxon>Bivalvia</taxon>
        <taxon>Autobranchia</taxon>
        <taxon>Pteriomorphia</taxon>
        <taxon>Mytilida</taxon>
        <taxon>Mytiloidea</taxon>
        <taxon>Mytilidae</taxon>
        <taxon>Mytilinae</taxon>
        <taxon>Mytilus</taxon>
    </lineage>
</organism>
<dbReference type="Proteomes" id="UP000596742">
    <property type="component" value="Unassembled WGS sequence"/>
</dbReference>
<sequence length="98" mass="11127">MARNSKFNGNKKVRARNSNIQNRNFETYQEQKSFENASENKIENESEQVETFEINLAGNPNSCLIKIAHMKVRSLIDSGASVSLLHNKIYNSIKGLPK</sequence>
<comment type="caution">
    <text evidence="2">The sequence shown here is derived from an EMBL/GenBank/DDBJ whole genome shotgun (WGS) entry which is preliminary data.</text>
</comment>